<name>A0A388SA21_9BURK</name>
<gene>
    <name evidence="7" type="ORF">MESMUL_04920</name>
</gene>
<dbReference type="OrthoDB" id="8520726at2"/>
<dbReference type="Gene3D" id="2.30.42.10">
    <property type="match status" value="1"/>
</dbReference>
<accession>A0A388SA21</accession>
<evidence type="ECO:0000256" key="5">
    <source>
        <dbReference type="SAM" id="MobiDB-lite"/>
    </source>
</evidence>
<dbReference type="EMBL" id="BGZJ01000001">
    <property type="protein sequence ID" value="GBO93138.1"/>
    <property type="molecule type" value="Genomic_DNA"/>
</dbReference>
<dbReference type="FunFam" id="2.40.10.10:FF:000001">
    <property type="entry name" value="Periplasmic serine protease DegS"/>
    <property type="match status" value="1"/>
</dbReference>
<evidence type="ECO:0000256" key="4">
    <source>
        <dbReference type="ARBA" id="ARBA00022825"/>
    </source>
</evidence>
<comment type="caution">
    <text evidence="7">The sequence shown here is derived from an EMBL/GenBank/DDBJ whole genome shotgun (WGS) entry which is preliminary data.</text>
</comment>
<dbReference type="PANTHER" id="PTHR22939">
    <property type="entry name" value="SERINE PROTEASE FAMILY S1C HTRA-RELATED"/>
    <property type="match status" value="1"/>
</dbReference>
<keyword evidence="4" id="KW-0720">Serine protease</keyword>
<keyword evidence="3" id="KW-0378">Hydrolase</keyword>
<accession>A0A401LKK4</accession>
<dbReference type="SMART" id="SM00228">
    <property type="entry name" value="PDZ"/>
    <property type="match status" value="1"/>
</dbReference>
<evidence type="ECO:0000313" key="8">
    <source>
        <dbReference type="Proteomes" id="UP000266091"/>
    </source>
</evidence>
<dbReference type="InterPro" id="IPR001940">
    <property type="entry name" value="Peptidase_S1C"/>
</dbReference>
<comment type="similarity">
    <text evidence="1">Belongs to the peptidase S1C family.</text>
</comment>
<dbReference type="RefSeq" id="WP_116269589.1">
    <property type="nucleotide sequence ID" value="NZ_BGZJ01000001.1"/>
</dbReference>
<evidence type="ECO:0000259" key="6">
    <source>
        <dbReference type="PROSITE" id="PS50106"/>
    </source>
</evidence>
<dbReference type="SUPFAM" id="SSF50156">
    <property type="entry name" value="PDZ domain-like"/>
    <property type="match status" value="1"/>
</dbReference>
<evidence type="ECO:0000313" key="7">
    <source>
        <dbReference type="EMBL" id="GBO93138.1"/>
    </source>
</evidence>
<dbReference type="PRINTS" id="PR00834">
    <property type="entry name" value="PROTEASES2C"/>
</dbReference>
<feature type="domain" description="PDZ" evidence="6">
    <location>
        <begin position="257"/>
        <end position="324"/>
    </location>
</feature>
<protein>
    <submittedName>
        <fullName evidence="7">2-alkenal reductase</fullName>
    </submittedName>
</protein>
<feature type="compositionally biased region" description="Polar residues" evidence="5">
    <location>
        <begin position="78"/>
        <end position="89"/>
    </location>
</feature>
<dbReference type="PROSITE" id="PS50106">
    <property type="entry name" value="PDZ"/>
    <property type="match status" value="1"/>
</dbReference>
<evidence type="ECO:0000256" key="3">
    <source>
        <dbReference type="ARBA" id="ARBA00022801"/>
    </source>
</evidence>
<dbReference type="Pfam" id="PF13365">
    <property type="entry name" value="Trypsin_2"/>
    <property type="match status" value="1"/>
</dbReference>
<dbReference type="Pfam" id="PF13180">
    <property type="entry name" value="PDZ_2"/>
    <property type="match status" value="1"/>
</dbReference>
<dbReference type="AlphaFoldDB" id="A0A388SA21"/>
<organism evidence="7 8">
    <name type="scientific">Mesosutterella multiformis</name>
    <dbReference type="NCBI Taxonomy" id="2259133"/>
    <lineage>
        <taxon>Bacteria</taxon>
        <taxon>Pseudomonadati</taxon>
        <taxon>Pseudomonadota</taxon>
        <taxon>Betaproteobacteria</taxon>
        <taxon>Burkholderiales</taxon>
        <taxon>Sutterellaceae</taxon>
        <taxon>Mesosutterella</taxon>
    </lineage>
</organism>
<dbReference type="InterPro" id="IPR001478">
    <property type="entry name" value="PDZ"/>
</dbReference>
<dbReference type="GO" id="GO:0042597">
    <property type="term" value="C:periplasmic space"/>
    <property type="evidence" value="ECO:0007669"/>
    <property type="project" value="TreeGrafter"/>
</dbReference>
<dbReference type="GO" id="GO:0004252">
    <property type="term" value="F:serine-type endopeptidase activity"/>
    <property type="evidence" value="ECO:0007669"/>
    <property type="project" value="InterPro"/>
</dbReference>
<dbReference type="PANTHER" id="PTHR22939:SF101">
    <property type="entry name" value="PERIPLASMIC PH-DEPENDENT SERINE ENDOPROTEASE DEGQ"/>
    <property type="match status" value="1"/>
</dbReference>
<keyword evidence="2" id="KW-0645">Protease</keyword>
<feature type="region of interest" description="Disordered" evidence="5">
    <location>
        <begin position="68"/>
        <end position="89"/>
    </location>
</feature>
<evidence type="ECO:0000256" key="1">
    <source>
        <dbReference type="ARBA" id="ARBA00010541"/>
    </source>
</evidence>
<evidence type="ECO:0000256" key="2">
    <source>
        <dbReference type="ARBA" id="ARBA00022670"/>
    </source>
</evidence>
<sequence>MFKRLWLIFAQAVTVCAAAALVWVLLEHFTHEGHEPRQPLRTDGVVVSYSDAVHRAAPSVVNIYTTQPVDDEDRELGQTPSGHSGTSPLGSGVIVSRTGFILTNNHVIDGISDIAVALPDGRDCSAKLVGTDPETDLALLKIDGSDFPAIEFGSSDVLHVGDVVLAIGNPFNVGQTVTMGIVSALGRHGLGLNSFEDFIQTDAAINRGNSGGALINTAGQLVGINTAIFSPDTNSGASVGIGFAIPSALVNEVLPALMKNGKVRRGYLGLVPQAITPEIAASKHIEAGKGVLVSVVKKDAAAWASGIREGDILTSINGQPVSDVAAMMRQVAAIPPGTTVDVNFTRDGRRWKTKVTLQVRPPLQQAPSDDRQ</sequence>
<dbReference type="Gene3D" id="2.40.10.120">
    <property type="match status" value="1"/>
</dbReference>
<dbReference type="GO" id="GO:0006515">
    <property type="term" value="P:protein quality control for misfolded or incompletely synthesized proteins"/>
    <property type="evidence" value="ECO:0007669"/>
    <property type="project" value="TreeGrafter"/>
</dbReference>
<proteinExistence type="inferred from homology"/>
<dbReference type="Proteomes" id="UP000266091">
    <property type="component" value="Unassembled WGS sequence"/>
</dbReference>
<dbReference type="InterPro" id="IPR009003">
    <property type="entry name" value="Peptidase_S1_PA"/>
</dbReference>
<reference evidence="7 8" key="1">
    <citation type="journal article" date="2018" name="Int. J. Syst. Evol. Microbiol.">
        <title>Mesosutterella multiformis gen. nov., sp. nov., a member of the family Sutterellaceae and Sutterella megalosphaeroides sp. nov., isolated from human faeces.</title>
        <authorList>
            <person name="Sakamoto M."/>
            <person name="Ikeyama N."/>
            <person name="Kunihiro T."/>
            <person name="Iino T."/>
            <person name="Yuki M."/>
            <person name="Ohkuma M."/>
        </authorList>
    </citation>
    <scope>NUCLEOTIDE SEQUENCE [LARGE SCALE GENOMIC DNA]</scope>
    <source>
        <strain evidence="7 8">4NBBH2</strain>
    </source>
</reference>
<keyword evidence="8" id="KW-1185">Reference proteome</keyword>
<dbReference type="InterPro" id="IPR036034">
    <property type="entry name" value="PDZ_sf"/>
</dbReference>
<dbReference type="SUPFAM" id="SSF50494">
    <property type="entry name" value="Trypsin-like serine proteases"/>
    <property type="match status" value="1"/>
</dbReference>